<dbReference type="EMBL" id="LUCM01006410">
    <property type="protein sequence ID" value="KAA0191317.1"/>
    <property type="molecule type" value="Genomic_DNA"/>
</dbReference>
<feature type="region of interest" description="Disordered" evidence="7">
    <location>
        <begin position="89"/>
        <end position="125"/>
    </location>
</feature>
<protein>
    <submittedName>
        <fullName evidence="8">Transcriptional repressor p66-beta</fullName>
    </submittedName>
</protein>
<reference evidence="8" key="1">
    <citation type="submission" date="2019-05" db="EMBL/GenBank/DDBJ databases">
        <title>Annotation for the trematode Fasciolopsis buski.</title>
        <authorList>
            <person name="Choi Y.-J."/>
        </authorList>
    </citation>
    <scope>NUCLEOTIDE SEQUENCE</scope>
    <source>
        <strain evidence="8">HT</strain>
        <tissue evidence="8">Whole worm</tissue>
    </source>
</reference>
<evidence type="ECO:0000256" key="5">
    <source>
        <dbReference type="ARBA" id="ARBA00023242"/>
    </source>
</evidence>
<feature type="compositionally biased region" description="Low complexity" evidence="7">
    <location>
        <begin position="110"/>
        <end position="122"/>
    </location>
</feature>
<dbReference type="Proteomes" id="UP000728185">
    <property type="component" value="Unassembled WGS sequence"/>
</dbReference>
<keyword evidence="5" id="KW-0539">Nucleus</keyword>
<dbReference type="GO" id="GO:0000122">
    <property type="term" value="P:negative regulation of transcription by RNA polymerase II"/>
    <property type="evidence" value="ECO:0007669"/>
    <property type="project" value="InterPro"/>
</dbReference>
<dbReference type="GO" id="GO:0016581">
    <property type="term" value="C:NuRD complex"/>
    <property type="evidence" value="ECO:0007669"/>
    <property type="project" value="TreeGrafter"/>
</dbReference>
<organism evidence="8 9">
    <name type="scientific">Fasciolopsis buskii</name>
    <dbReference type="NCBI Taxonomy" id="27845"/>
    <lineage>
        <taxon>Eukaryota</taxon>
        <taxon>Metazoa</taxon>
        <taxon>Spiralia</taxon>
        <taxon>Lophotrochozoa</taxon>
        <taxon>Platyhelminthes</taxon>
        <taxon>Trematoda</taxon>
        <taxon>Digenea</taxon>
        <taxon>Plagiorchiida</taxon>
        <taxon>Echinostomata</taxon>
        <taxon>Echinostomatoidea</taxon>
        <taxon>Fasciolidae</taxon>
        <taxon>Fasciolopsis</taxon>
    </lineage>
</organism>
<evidence type="ECO:0000256" key="6">
    <source>
        <dbReference type="SAM" id="Coils"/>
    </source>
</evidence>
<evidence type="ECO:0000256" key="4">
    <source>
        <dbReference type="ARBA" id="ARBA00023163"/>
    </source>
</evidence>
<dbReference type="PANTHER" id="PTHR13455">
    <property type="entry name" value="TRANSCRIPTIONAL REPRESSOR P66-RELATED"/>
    <property type="match status" value="1"/>
</dbReference>
<dbReference type="AlphaFoldDB" id="A0A8E0RV55"/>
<comment type="subcellular location">
    <subcellularLocation>
        <location evidence="1">Nucleus</location>
    </subcellularLocation>
</comment>
<dbReference type="InterPro" id="IPR040386">
    <property type="entry name" value="P66"/>
</dbReference>
<accession>A0A8E0RV55</accession>
<keyword evidence="4" id="KW-0804">Transcription</keyword>
<gene>
    <name evidence="8" type="ORF">FBUS_10416</name>
</gene>
<proteinExistence type="predicted"/>
<dbReference type="PANTHER" id="PTHR13455:SF7">
    <property type="entry name" value="SIMJANG, ISOFORM E"/>
    <property type="match status" value="1"/>
</dbReference>
<evidence type="ECO:0000313" key="8">
    <source>
        <dbReference type="EMBL" id="KAA0191317.1"/>
    </source>
</evidence>
<keyword evidence="2" id="KW-0805">Transcription regulation</keyword>
<sequence>MIDALCNEMEKENAPNPVLYSKTKALLAKMESELRNEESTLLLLQQLRANQRAHATQLKGSKSAQPHNITKAPVTAHSNSMHYHLNASDRVANSPSPARMPPQSVSSGRPAQAPPQGSQQSGVTGHQVPKVTKVMALQALEQQWNGKRAVLQKHLEKSLDKVPLPRPSSGVGPSDVAFVPSTLTNEFTALIGLEEIVHTIQVGCLFLVSEFANASVFVS</sequence>
<evidence type="ECO:0000256" key="2">
    <source>
        <dbReference type="ARBA" id="ARBA00023015"/>
    </source>
</evidence>
<comment type="caution">
    <text evidence="8">The sequence shown here is derived from an EMBL/GenBank/DDBJ whole genome shotgun (WGS) entry which is preliminary data.</text>
</comment>
<evidence type="ECO:0000256" key="7">
    <source>
        <dbReference type="SAM" id="MobiDB-lite"/>
    </source>
</evidence>
<feature type="coiled-coil region" evidence="6">
    <location>
        <begin position="20"/>
        <end position="47"/>
    </location>
</feature>
<evidence type="ECO:0000313" key="9">
    <source>
        <dbReference type="Proteomes" id="UP000728185"/>
    </source>
</evidence>
<dbReference type="OrthoDB" id="7331812at2759"/>
<name>A0A8E0RV55_9TREM</name>
<keyword evidence="3 6" id="KW-0175">Coiled coil</keyword>
<keyword evidence="9" id="KW-1185">Reference proteome</keyword>
<evidence type="ECO:0000256" key="1">
    <source>
        <dbReference type="ARBA" id="ARBA00004123"/>
    </source>
</evidence>
<evidence type="ECO:0000256" key="3">
    <source>
        <dbReference type="ARBA" id="ARBA00023054"/>
    </source>
</evidence>